<accession>A0A151B340</accession>
<evidence type="ECO:0000313" key="5">
    <source>
        <dbReference type="Proteomes" id="UP000075531"/>
    </source>
</evidence>
<evidence type="ECO:0000256" key="2">
    <source>
        <dbReference type="ARBA" id="ARBA00023239"/>
    </source>
</evidence>
<dbReference type="SMART" id="SM01007">
    <property type="entry name" value="Aldolase_II"/>
    <property type="match status" value="1"/>
</dbReference>
<dbReference type="GO" id="GO:0016832">
    <property type="term" value="F:aldehyde-lyase activity"/>
    <property type="evidence" value="ECO:0007669"/>
    <property type="project" value="TreeGrafter"/>
</dbReference>
<dbReference type="SUPFAM" id="SSF53639">
    <property type="entry name" value="AraD/HMP-PK domain-like"/>
    <property type="match status" value="1"/>
</dbReference>
<dbReference type="Gene3D" id="3.40.225.10">
    <property type="entry name" value="Class II aldolase/adducin N-terminal domain"/>
    <property type="match status" value="1"/>
</dbReference>
<dbReference type="RefSeq" id="WP_066825855.1">
    <property type="nucleotide sequence ID" value="NZ_LTBA01000023.1"/>
</dbReference>
<dbReference type="AlphaFoldDB" id="A0A151B340"/>
<dbReference type="InterPro" id="IPR050197">
    <property type="entry name" value="Aldolase_class_II_sugar_metab"/>
</dbReference>
<name>A0A151B340_9CLOT</name>
<dbReference type="PANTHER" id="PTHR22789">
    <property type="entry name" value="FUCULOSE PHOSPHATE ALDOLASE"/>
    <property type="match status" value="1"/>
</dbReference>
<evidence type="ECO:0000259" key="3">
    <source>
        <dbReference type="SMART" id="SM01007"/>
    </source>
</evidence>
<dbReference type="OrthoDB" id="9794581at2"/>
<dbReference type="InterPro" id="IPR001303">
    <property type="entry name" value="Aldolase_II/adducin_N"/>
</dbReference>
<evidence type="ECO:0000313" key="4">
    <source>
        <dbReference type="EMBL" id="KYH34172.1"/>
    </source>
</evidence>
<dbReference type="Proteomes" id="UP000075531">
    <property type="component" value="Unassembled WGS sequence"/>
</dbReference>
<dbReference type="GO" id="GO:0046872">
    <property type="term" value="F:metal ion binding"/>
    <property type="evidence" value="ECO:0007669"/>
    <property type="project" value="UniProtKB-KW"/>
</dbReference>
<reference evidence="4 5" key="1">
    <citation type="submission" date="2016-02" db="EMBL/GenBank/DDBJ databases">
        <title>Genome sequence of Clostridium tepidiprofundi DSM 19306.</title>
        <authorList>
            <person name="Poehlein A."/>
            <person name="Daniel R."/>
        </authorList>
    </citation>
    <scope>NUCLEOTIDE SEQUENCE [LARGE SCALE GENOMIC DNA]</scope>
    <source>
        <strain evidence="4 5">DSM 19306</strain>
    </source>
</reference>
<dbReference type="GO" id="GO:0008742">
    <property type="term" value="F:L-ribulose-phosphate 4-epimerase activity"/>
    <property type="evidence" value="ECO:0007669"/>
    <property type="project" value="UniProtKB-EC"/>
</dbReference>
<keyword evidence="1" id="KW-0479">Metal-binding</keyword>
<dbReference type="PANTHER" id="PTHR22789:SF0">
    <property type="entry name" value="3-OXO-TETRONATE 4-PHOSPHATE DECARBOXYLASE-RELATED"/>
    <property type="match status" value="1"/>
</dbReference>
<dbReference type="PATRIC" id="fig|1121338.3.peg.1937"/>
<protein>
    <submittedName>
        <fullName evidence="4">L-ribulose-5-phosphate 4-epimerase</fullName>
        <ecNumber evidence="4">5.1.3.4</ecNumber>
    </submittedName>
</protein>
<dbReference type="GO" id="GO:0019323">
    <property type="term" value="P:pentose catabolic process"/>
    <property type="evidence" value="ECO:0007669"/>
    <property type="project" value="TreeGrafter"/>
</dbReference>
<proteinExistence type="predicted"/>
<keyword evidence="2" id="KW-0456">Lyase</keyword>
<dbReference type="InterPro" id="IPR036409">
    <property type="entry name" value="Aldolase_II/adducin_N_sf"/>
</dbReference>
<comment type="caution">
    <text evidence="4">The sequence shown here is derived from an EMBL/GenBank/DDBJ whole genome shotgun (WGS) entry which is preliminary data.</text>
</comment>
<sequence>MYLDIRKQVIETGINMINSNMTVGTWGNISARIPGENYMAITPSGVDYKEIQPNDIVIMDFEGNIIDGNKKPSIEFPMHSIIYKNRNDINAIVHTHSQYVTAFALARKPIPAAAEDMVQIVGGDVRVNEYFLPGSSELGEAVVKALEGRMAAVLANHGCLAAGRNLKEALKTAQIVEKSAKEVIFANILGGVVELPKEDVDYMRDFYLNSYSKAFSKNK</sequence>
<feature type="domain" description="Class II aldolase/adducin N-terminal" evidence="3">
    <location>
        <begin position="7"/>
        <end position="184"/>
    </location>
</feature>
<keyword evidence="5" id="KW-1185">Reference proteome</keyword>
<gene>
    <name evidence="4" type="primary">araD</name>
    <name evidence="4" type="ORF">CLTEP_18860</name>
</gene>
<dbReference type="EMBL" id="LTBA01000023">
    <property type="protein sequence ID" value="KYH34172.1"/>
    <property type="molecule type" value="Genomic_DNA"/>
</dbReference>
<dbReference type="Pfam" id="PF00596">
    <property type="entry name" value="Aldolase_II"/>
    <property type="match status" value="1"/>
</dbReference>
<dbReference type="GO" id="GO:0005829">
    <property type="term" value="C:cytosol"/>
    <property type="evidence" value="ECO:0007669"/>
    <property type="project" value="TreeGrafter"/>
</dbReference>
<evidence type="ECO:0000256" key="1">
    <source>
        <dbReference type="ARBA" id="ARBA00022723"/>
    </source>
</evidence>
<organism evidence="4 5">
    <name type="scientific">Clostridium tepidiprofundi DSM 19306</name>
    <dbReference type="NCBI Taxonomy" id="1121338"/>
    <lineage>
        <taxon>Bacteria</taxon>
        <taxon>Bacillati</taxon>
        <taxon>Bacillota</taxon>
        <taxon>Clostridia</taxon>
        <taxon>Eubacteriales</taxon>
        <taxon>Clostridiaceae</taxon>
        <taxon>Clostridium</taxon>
    </lineage>
</organism>
<dbReference type="STRING" id="1121338.CLTEP_18860"/>
<dbReference type="EC" id="5.1.3.4" evidence="4"/>
<keyword evidence="4" id="KW-0413">Isomerase</keyword>